<comment type="caution">
    <text evidence="2">The sequence shown here is derived from an EMBL/GenBank/DDBJ whole genome shotgun (WGS) entry which is preliminary data.</text>
</comment>
<feature type="transmembrane region" description="Helical" evidence="1">
    <location>
        <begin position="95"/>
        <end position="112"/>
    </location>
</feature>
<keyword evidence="3" id="KW-1185">Reference proteome</keyword>
<keyword evidence="1" id="KW-0472">Membrane</keyword>
<keyword evidence="1" id="KW-1133">Transmembrane helix</keyword>
<reference evidence="2 3" key="1">
    <citation type="journal article" date="2021" name="ISME J.">
        <title>Genomic evolution of the class Acidithiobacillia: deep-branching Proteobacteria living in extreme acidic conditions.</title>
        <authorList>
            <person name="Moya-Beltran A."/>
            <person name="Beard S."/>
            <person name="Rojas-Villalobos C."/>
            <person name="Issotta F."/>
            <person name="Gallardo Y."/>
            <person name="Ulloa R."/>
            <person name="Giaveno A."/>
            <person name="Degli Esposti M."/>
            <person name="Johnson D.B."/>
            <person name="Quatrini R."/>
        </authorList>
    </citation>
    <scope>NUCLEOTIDE SEQUENCE [LARGE SCALE GENOMIC DNA]</scope>
    <source>
        <strain evidence="2 3">RW2</strain>
    </source>
</reference>
<dbReference type="Proteomes" id="UP000755654">
    <property type="component" value="Unassembled WGS sequence"/>
</dbReference>
<sequence>LGSLFPSIIAIALSGLSGPAEMRGTAFLNVLRLCGQAMGIPLIATLFDRRMIFHAHFLAEGNNSTWVYAPNPTVSNIHTAHYITHQAAMLAFNEIFYIAAWGFLLGAGLLLFSKRVVYAEPDIRVRRAIEELVDL</sequence>
<dbReference type="EMBL" id="JAAOMP010000137">
    <property type="protein sequence ID" value="MBU2761050.1"/>
    <property type="molecule type" value="Genomic_DNA"/>
</dbReference>
<feature type="non-terminal residue" evidence="2">
    <location>
        <position position="1"/>
    </location>
</feature>
<proteinExistence type="predicted"/>
<gene>
    <name evidence="2" type="ORF">HAP95_12980</name>
</gene>
<protein>
    <submittedName>
        <fullName evidence="2">MFS transporter</fullName>
    </submittedName>
</protein>
<evidence type="ECO:0000313" key="3">
    <source>
        <dbReference type="Proteomes" id="UP000755654"/>
    </source>
</evidence>
<evidence type="ECO:0000256" key="1">
    <source>
        <dbReference type="SAM" id="Phobius"/>
    </source>
</evidence>
<accession>A0ABS6A0V4</accession>
<name>A0ABS6A0V4_9PROT</name>
<organism evidence="2 3">
    <name type="scientific">Acidithiobacillus sulfurivorans</name>
    <dbReference type="NCBI Taxonomy" id="1958756"/>
    <lineage>
        <taxon>Bacteria</taxon>
        <taxon>Pseudomonadati</taxon>
        <taxon>Pseudomonadota</taxon>
        <taxon>Acidithiobacillia</taxon>
        <taxon>Acidithiobacillales</taxon>
        <taxon>Acidithiobacillaceae</taxon>
        <taxon>Acidithiobacillus</taxon>
    </lineage>
</organism>
<keyword evidence="1" id="KW-0812">Transmembrane</keyword>
<evidence type="ECO:0000313" key="2">
    <source>
        <dbReference type="EMBL" id="MBU2761050.1"/>
    </source>
</evidence>